<name>A0A9W6LW30_9MICO</name>
<evidence type="ECO:0000313" key="3">
    <source>
        <dbReference type="Proteomes" id="UP001142462"/>
    </source>
</evidence>
<reference evidence="2" key="1">
    <citation type="journal article" date="2014" name="Int. J. Syst. Evol. Microbiol.">
        <title>Complete genome sequence of Corynebacterium casei LMG S-19264T (=DSM 44701T), isolated from a smear-ripened cheese.</title>
        <authorList>
            <consortium name="US DOE Joint Genome Institute (JGI-PGF)"/>
            <person name="Walter F."/>
            <person name="Albersmeier A."/>
            <person name="Kalinowski J."/>
            <person name="Ruckert C."/>
        </authorList>
    </citation>
    <scope>NUCLEOTIDE SEQUENCE</scope>
    <source>
        <strain evidence="2">VKM Ac-1020</strain>
    </source>
</reference>
<dbReference type="PANTHER" id="PTHR40459">
    <property type="entry name" value="CONSERVED HYPOTHETICAL ALANINE AND LEUCINE RICH PROTEIN"/>
    <property type="match status" value="1"/>
</dbReference>
<dbReference type="PANTHER" id="PTHR40459:SF1">
    <property type="entry name" value="CONSERVED HYPOTHETICAL ALANINE AND LEUCINE RICH PROTEIN"/>
    <property type="match status" value="1"/>
</dbReference>
<reference evidence="2" key="2">
    <citation type="submission" date="2023-01" db="EMBL/GenBank/DDBJ databases">
        <authorList>
            <person name="Sun Q."/>
            <person name="Evtushenko L."/>
        </authorList>
    </citation>
    <scope>NUCLEOTIDE SEQUENCE</scope>
    <source>
        <strain evidence="2">VKM Ac-1020</strain>
    </source>
</reference>
<dbReference type="InterPro" id="IPR018931">
    <property type="entry name" value="DUF2520"/>
</dbReference>
<dbReference type="Gene3D" id="1.10.1040.20">
    <property type="entry name" value="ProC-like, C-terminal domain"/>
    <property type="match status" value="1"/>
</dbReference>
<dbReference type="EMBL" id="BSEJ01000003">
    <property type="protein sequence ID" value="GLJ60793.1"/>
    <property type="molecule type" value="Genomic_DNA"/>
</dbReference>
<accession>A0A9W6LW30</accession>
<protein>
    <submittedName>
        <fullName evidence="2">NADP oxidoreductase</fullName>
    </submittedName>
</protein>
<feature type="domain" description="DUF2520" evidence="1">
    <location>
        <begin position="111"/>
        <end position="239"/>
    </location>
</feature>
<organism evidence="2 3">
    <name type="scientific">Microbacterium barkeri</name>
    <dbReference type="NCBI Taxonomy" id="33917"/>
    <lineage>
        <taxon>Bacteria</taxon>
        <taxon>Bacillati</taxon>
        <taxon>Actinomycetota</taxon>
        <taxon>Actinomycetes</taxon>
        <taxon>Micrococcales</taxon>
        <taxon>Microbacteriaceae</taxon>
        <taxon>Microbacterium</taxon>
    </lineage>
</organism>
<evidence type="ECO:0000313" key="2">
    <source>
        <dbReference type="EMBL" id="GLJ60793.1"/>
    </source>
</evidence>
<dbReference type="InterPro" id="IPR037108">
    <property type="entry name" value="TM1727-like_C_sf"/>
</dbReference>
<dbReference type="Gene3D" id="3.40.50.720">
    <property type="entry name" value="NAD(P)-binding Rossmann-like Domain"/>
    <property type="match status" value="1"/>
</dbReference>
<dbReference type="SUPFAM" id="SSF48179">
    <property type="entry name" value="6-phosphogluconate dehydrogenase C-terminal domain-like"/>
    <property type="match status" value="1"/>
</dbReference>
<dbReference type="SUPFAM" id="SSF51735">
    <property type="entry name" value="NAD(P)-binding Rossmann-fold domains"/>
    <property type="match status" value="1"/>
</dbReference>
<comment type="caution">
    <text evidence="2">The sequence shown here is derived from an EMBL/GenBank/DDBJ whole genome shotgun (WGS) entry which is preliminary data.</text>
</comment>
<sequence length="251" mass="25815">MSILRTPHSALESVTVVGPGRLGRSIARALRAAGVVVHGPVGRGEEIPDAPVVLLCVPDGEIAAAAHAATAAGRMIGHTSGAVPIHDVDFGLHPLQTFTGGDDPAVFRGVACAVAGRSDEALETATGIALLLGARAFPLDEAHRAAYHAAASVAANFLVTIADAAERIAETAGIPAKEARLLLAPLVRRTVENWASGGPATALTGPIARGDEETVERQRAAISAGRPELVPLFDELCEATRALARRKEHAT</sequence>
<dbReference type="Proteomes" id="UP001142462">
    <property type="component" value="Unassembled WGS sequence"/>
</dbReference>
<dbReference type="InterPro" id="IPR036291">
    <property type="entry name" value="NAD(P)-bd_dom_sf"/>
</dbReference>
<dbReference type="RefSeq" id="WP_271172511.1">
    <property type="nucleotide sequence ID" value="NZ_BSEJ01000003.1"/>
</dbReference>
<dbReference type="InterPro" id="IPR008927">
    <property type="entry name" value="6-PGluconate_DH-like_C_sf"/>
</dbReference>
<evidence type="ECO:0000259" key="1">
    <source>
        <dbReference type="Pfam" id="PF10728"/>
    </source>
</evidence>
<proteinExistence type="predicted"/>
<gene>
    <name evidence="2" type="ORF">GCM10017576_09220</name>
</gene>
<dbReference type="AlphaFoldDB" id="A0A9W6LW30"/>
<dbReference type="Pfam" id="PF10728">
    <property type="entry name" value="DUF2520"/>
    <property type="match status" value="1"/>
</dbReference>
<keyword evidence="3" id="KW-1185">Reference proteome</keyword>